<dbReference type="InterPro" id="IPR001547">
    <property type="entry name" value="Glyco_hydro_5"/>
</dbReference>
<feature type="domain" description="Glycoside hydrolase family 5" evidence="6">
    <location>
        <begin position="132"/>
        <end position="372"/>
    </location>
</feature>
<proteinExistence type="inferred from homology"/>
<comment type="similarity">
    <text evidence="1 4">Belongs to the glycosyl hydrolase 5 (cellulase A) family.</text>
</comment>
<dbReference type="GeneID" id="37030446"/>
<dbReference type="GO" id="GO:0009986">
    <property type="term" value="C:cell surface"/>
    <property type="evidence" value="ECO:0007669"/>
    <property type="project" value="TreeGrafter"/>
</dbReference>
<organism evidence="7 8">
    <name type="scientific">Jaminaea rosea</name>
    <dbReference type="NCBI Taxonomy" id="1569628"/>
    <lineage>
        <taxon>Eukaryota</taxon>
        <taxon>Fungi</taxon>
        <taxon>Dikarya</taxon>
        <taxon>Basidiomycota</taxon>
        <taxon>Ustilaginomycotina</taxon>
        <taxon>Exobasidiomycetes</taxon>
        <taxon>Microstromatales</taxon>
        <taxon>Microstromatales incertae sedis</taxon>
        <taxon>Jaminaea</taxon>
    </lineage>
</organism>
<evidence type="ECO:0000256" key="4">
    <source>
        <dbReference type="RuleBase" id="RU361153"/>
    </source>
</evidence>
<sequence length="473" mass="52895">MLKNLCQLLTVALAIAASSGTGADGRSVSRRSTAVDHEGETLFISRNVTSGELDIPSVVDERGEPLDQPRLVLPRAGGWNYGSQKVRGVNIGGWLVSEPFIKPSLYDNTNDNRVVDEYTMGQYKGVNDACSRLQSHWASWITADDFRQIKAANLNHVRIPIGYWAFDDKHATYCKSNQFDYLTRAVGWARDNGLKVMIDLHGAPFSQNGFDNSGHRGSANWFNNKDYANRAKAAITAIAKRFTTSEYADTVTSIELLNEPLTTNGDSGQRLQFAKDYASDAYYAVRYAQGSNPTSVNVAFQEGFQNLNVYDNFMRPPNFQNVLLDHHIYSIFNENIYLSHKDRLQYYCNQRGDISSANGKHYLVTGEWTTSPTDCTRYLNGRGIGSRYDGSYSGFNSQGSCKGKTGSGSSFSSTFKSQLKDLFDTQRNVYEKSGSGWIFWTWKTESADEWSYQAGLKYGWITRNLDSAGNVKC</sequence>
<name>A0A316UZZ4_9BASI</name>
<evidence type="ECO:0000313" key="7">
    <source>
        <dbReference type="EMBL" id="PWN30870.1"/>
    </source>
</evidence>
<keyword evidence="8" id="KW-1185">Reference proteome</keyword>
<dbReference type="GO" id="GO:0008422">
    <property type="term" value="F:beta-glucosidase activity"/>
    <property type="evidence" value="ECO:0007669"/>
    <property type="project" value="TreeGrafter"/>
</dbReference>
<dbReference type="InterPro" id="IPR050386">
    <property type="entry name" value="Glycosyl_hydrolase_5"/>
</dbReference>
<dbReference type="PANTHER" id="PTHR31297:SF42">
    <property type="entry name" value="GLYCOSIDE HYDROLASE FAMILY 5 DOMAIN-CONTAINING PROTEIN"/>
    <property type="match status" value="1"/>
</dbReference>
<dbReference type="RefSeq" id="XP_025365482.1">
    <property type="nucleotide sequence ID" value="XM_025508623.1"/>
</dbReference>
<reference evidence="7 8" key="1">
    <citation type="journal article" date="2018" name="Mol. Biol. Evol.">
        <title>Broad Genomic Sampling Reveals a Smut Pathogenic Ancestry of the Fungal Clade Ustilaginomycotina.</title>
        <authorList>
            <person name="Kijpornyongpan T."/>
            <person name="Mondo S.J."/>
            <person name="Barry K."/>
            <person name="Sandor L."/>
            <person name="Lee J."/>
            <person name="Lipzen A."/>
            <person name="Pangilinan J."/>
            <person name="LaButti K."/>
            <person name="Hainaut M."/>
            <person name="Henrissat B."/>
            <person name="Grigoriev I.V."/>
            <person name="Spatafora J.W."/>
            <person name="Aime M.C."/>
        </authorList>
    </citation>
    <scope>NUCLEOTIDE SEQUENCE [LARGE SCALE GENOMIC DNA]</scope>
    <source>
        <strain evidence="7 8">MCA 5214</strain>
    </source>
</reference>
<dbReference type="EMBL" id="KZ819662">
    <property type="protein sequence ID" value="PWN30870.1"/>
    <property type="molecule type" value="Genomic_DNA"/>
</dbReference>
<evidence type="ECO:0000256" key="2">
    <source>
        <dbReference type="ARBA" id="ARBA00022801"/>
    </source>
</evidence>
<evidence type="ECO:0000256" key="5">
    <source>
        <dbReference type="SAM" id="SignalP"/>
    </source>
</evidence>
<dbReference type="Gene3D" id="3.20.20.80">
    <property type="entry name" value="Glycosidases"/>
    <property type="match status" value="1"/>
</dbReference>
<dbReference type="OrthoDB" id="62120at2759"/>
<keyword evidence="5" id="KW-0732">Signal</keyword>
<dbReference type="AlphaFoldDB" id="A0A316UZZ4"/>
<dbReference type="Proteomes" id="UP000245884">
    <property type="component" value="Unassembled WGS sequence"/>
</dbReference>
<dbReference type="Pfam" id="PF00150">
    <property type="entry name" value="Cellulase"/>
    <property type="match status" value="1"/>
</dbReference>
<dbReference type="SUPFAM" id="SSF51445">
    <property type="entry name" value="(Trans)glycosidases"/>
    <property type="match status" value="1"/>
</dbReference>
<dbReference type="GO" id="GO:0005576">
    <property type="term" value="C:extracellular region"/>
    <property type="evidence" value="ECO:0007669"/>
    <property type="project" value="TreeGrafter"/>
</dbReference>
<protein>
    <submittedName>
        <fullName evidence="7">Glycoside hydrolase</fullName>
    </submittedName>
</protein>
<keyword evidence="2 4" id="KW-0378">Hydrolase</keyword>
<dbReference type="InterPro" id="IPR017853">
    <property type="entry name" value="GH"/>
</dbReference>
<gene>
    <name evidence="7" type="ORF">BDZ90DRAFT_26402</name>
</gene>
<feature type="chain" id="PRO_5016456276" evidence="5">
    <location>
        <begin position="21"/>
        <end position="473"/>
    </location>
</feature>
<keyword evidence="3 4" id="KW-0326">Glycosidase</keyword>
<evidence type="ECO:0000256" key="1">
    <source>
        <dbReference type="ARBA" id="ARBA00005641"/>
    </source>
</evidence>
<evidence type="ECO:0000313" key="8">
    <source>
        <dbReference type="Proteomes" id="UP000245884"/>
    </source>
</evidence>
<evidence type="ECO:0000256" key="3">
    <source>
        <dbReference type="ARBA" id="ARBA00023295"/>
    </source>
</evidence>
<evidence type="ECO:0000259" key="6">
    <source>
        <dbReference type="Pfam" id="PF00150"/>
    </source>
</evidence>
<dbReference type="GO" id="GO:0009251">
    <property type="term" value="P:glucan catabolic process"/>
    <property type="evidence" value="ECO:0007669"/>
    <property type="project" value="TreeGrafter"/>
</dbReference>
<dbReference type="PANTHER" id="PTHR31297">
    <property type="entry name" value="GLUCAN ENDO-1,6-BETA-GLUCOSIDASE B"/>
    <property type="match status" value="1"/>
</dbReference>
<feature type="signal peptide" evidence="5">
    <location>
        <begin position="1"/>
        <end position="20"/>
    </location>
</feature>
<accession>A0A316UZZ4</accession>
<dbReference type="STRING" id="1569628.A0A316UZZ4"/>